<dbReference type="GO" id="GO:0004475">
    <property type="term" value="F:mannose-1-phosphate guanylyltransferase (GTP) activity"/>
    <property type="evidence" value="ECO:0007669"/>
    <property type="project" value="UniProtKB-EC"/>
</dbReference>
<dbReference type="AlphaFoldDB" id="A0A644YXG9"/>
<feature type="domain" description="Nucleotidyl transferase" evidence="1">
    <location>
        <begin position="10"/>
        <end position="282"/>
    </location>
</feature>
<dbReference type="Pfam" id="PF00483">
    <property type="entry name" value="NTP_transferase"/>
    <property type="match status" value="1"/>
</dbReference>
<accession>A0A644YXG9</accession>
<dbReference type="Gene3D" id="3.90.550.10">
    <property type="entry name" value="Spore Coat Polysaccharide Biosynthesis Protein SpsA, Chain A"/>
    <property type="match status" value="1"/>
</dbReference>
<dbReference type="InterPro" id="IPR051161">
    <property type="entry name" value="Mannose-6P_isomerase_type2"/>
</dbReference>
<dbReference type="SUPFAM" id="SSF53448">
    <property type="entry name" value="Nucleotide-diphospho-sugar transferases"/>
    <property type="match status" value="1"/>
</dbReference>
<sequence>MATTPNHYFVIFCGGTGPRLWPQSRANHPKQFLTLIGKKTLIEQTLNRAKKVCPSKNIFIVSNQKYQEKLEKLIGKKIPLENFLYEPAKKNTAMAYIFAISKIYQIDPTAIITTSASDQYITKTLRFKKTVNYAFNLALKMGKIVTIGIKPSWPNPSFGYIVPQQKSNHYANISFFIEKPDSDTAEKLIKKNSFWNSDIHTFKISVMLDEFQKIHPEYYEFFEELTKNPNSKQIESIYNKSENLNINQAISEKSKNMLVIPAEFDWSDVGEWKSIYNQLDKDQNGIAVLNKNIDHLEIGSKNCLISTAENKLVSLIDVNNLAIIDTPDGLLICNISHNGSAKVRDIVGQIVKKKKLKKYFLN</sequence>
<name>A0A644YXG9_9ZZZZ</name>
<dbReference type="Pfam" id="PF22640">
    <property type="entry name" value="ManC_GMP_beta-helix"/>
    <property type="match status" value="1"/>
</dbReference>
<dbReference type="EMBL" id="VSSQ01006529">
    <property type="protein sequence ID" value="MPM33009.1"/>
    <property type="molecule type" value="Genomic_DNA"/>
</dbReference>
<dbReference type="EC" id="2.7.7.13" evidence="3"/>
<dbReference type="InterPro" id="IPR054566">
    <property type="entry name" value="ManC/GMP-like_b-helix"/>
</dbReference>
<keyword evidence="3" id="KW-0808">Transferase</keyword>
<gene>
    <name evidence="3" type="primary">rfbM_9</name>
    <name evidence="3" type="ORF">SDC9_79576</name>
</gene>
<keyword evidence="3" id="KW-0548">Nucleotidyltransferase</keyword>
<comment type="caution">
    <text evidence="3">The sequence shown here is derived from an EMBL/GenBank/DDBJ whole genome shotgun (WGS) entry which is preliminary data.</text>
</comment>
<evidence type="ECO:0000313" key="3">
    <source>
        <dbReference type="EMBL" id="MPM33009.1"/>
    </source>
</evidence>
<reference evidence="3" key="1">
    <citation type="submission" date="2019-08" db="EMBL/GenBank/DDBJ databases">
        <authorList>
            <person name="Kucharzyk K."/>
            <person name="Murdoch R.W."/>
            <person name="Higgins S."/>
            <person name="Loffler F."/>
        </authorList>
    </citation>
    <scope>NUCLEOTIDE SEQUENCE</scope>
</reference>
<evidence type="ECO:0000259" key="2">
    <source>
        <dbReference type="Pfam" id="PF22640"/>
    </source>
</evidence>
<dbReference type="PANTHER" id="PTHR46390:SF1">
    <property type="entry name" value="MANNOSE-1-PHOSPHATE GUANYLYLTRANSFERASE"/>
    <property type="match status" value="1"/>
</dbReference>
<evidence type="ECO:0000259" key="1">
    <source>
        <dbReference type="Pfam" id="PF00483"/>
    </source>
</evidence>
<proteinExistence type="predicted"/>
<feature type="domain" description="MannoseP isomerase/GMP-like beta-helix" evidence="2">
    <location>
        <begin position="295"/>
        <end position="349"/>
    </location>
</feature>
<dbReference type="GO" id="GO:0009298">
    <property type="term" value="P:GDP-mannose biosynthetic process"/>
    <property type="evidence" value="ECO:0007669"/>
    <property type="project" value="TreeGrafter"/>
</dbReference>
<dbReference type="InterPro" id="IPR029044">
    <property type="entry name" value="Nucleotide-diphossugar_trans"/>
</dbReference>
<dbReference type="PANTHER" id="PTHR46390">
    <property type="entry name" value="MANNOSE-1-PHOSPHATE GUANYLYLTRANSFERASE"/>
    <property type="match status" value="1"/>
</dbReference>
<protein>
    <submittedName>
        <fullName evidence="3">Mannose-1-phosphate guanylyltransferase RfbM</fullName>
        <ecNumber evidence="3">2.7.7.13</ecNumber>
    </submittedName>
</protein>
<dbReference type="InterPro" id="IPR005835">
    <property type="entry name" value="NTP_transferase_dom"/>
</dbReference>
<organism evidence="3">
    <name type="scientific">bioreactor metagenome</name>
    <dbReference type="NCBI Taxonomy" id="1076179"/>
    <lineage>
        <taxon>unclassified sequences</taxon>
        <taxon>metagenomes</taxon>
        <taxon>ecological metagenomes</taxon>
    </lineage>
</organism>
<dbReference type="SUPFAM" id="SSF159283">
    <property type="entry name" value="Guanosine diphospho-D-mannose pyrophosphorylase/mannose-6-phosphate isomerase linker domain"/>
    <property type="match status" value="1"/>
</dbReference>